<feature type="transmembrane region" description="Helical" evidence="1">
    <location>
        <begin position="318"/>
        <end position="337"/>
    </location>
</feature>
<sequence length="481" mass="52606">MALPVRTNKIDPIEMTVGTLSGSPVVRTPSTINERVRLARGGLNDLRKRRNSLGLDVGVPVVSAQLARGHKLATMLGVGSAPSLQPSSHRNLTACLIGSFLVLDLYLLNRARLLGNISWIFMMAMILMLCNFVLCWRYCRTGLIFDNCFILPTTRTRALLAKAGRADLAEQAEAMPAKRLNLPYLFALVVHPVVWFHIFPSFNSVLEPIALSITFQVLHYPSHIFFCGFACLSNLHALEVEALHDSLTSAFLELHGATVKEKEERSVGRDVEAEDGQSTMLDGTVEFFSDDWVLNTTVQFVELAKALDMTSKHMGKSAGIISLLLVGSAGLTGLGMLADKITVENIVIAIVTLYFAIRLLNYPLVANDKMEETRALAWECLSELITHGLLFKSNSAGDDARYKQTVNSAKHLLNIVQTSNDGIKLGKRAFSFDFIVKIASVAFSATVVIMRTGDLTAITGEEGGADDTCSNYHFCAHQAAT</sequence>
<keyword evidence="3" id="KW-1185">Reference proteome</keyword>
<dbReference type="Proteomes" id="UP001165060">
    <property type="component" value="Unassembled WGS sequence"/>
</dbReference>
<keyword evidence="1" id="KW-1133">Transmembrane helix</keyword>
<keyword evidence="1" id="KW-0472">Membrane</keyword>
<feature type="transmembrane region" description="Helical" evidence="1">
    <location>
        <begin position="343"/>
        <end position="360"/>
    </location>
</feature>
<reference evidence="2 3" key="1">
    <citation type="journal article" date="2023" name="Commun. Biol.">
        <title>Genome analysis of Parmales, the sister group of diatoms, reveals the evolutionary specialization of diatoms from phago-mixotrophs to photoautotrophs.</title>
        <authorList>
            <person name="Ban H."/>
            <person name="Sato S."/>
            <person name="Yoshikawa S."/>
            <person name="Yamada K."/>
            <person name="Nakamura Y."/>
            <person name="Ichinomiya M."/>
            <person name="Sato N."/>
            <person name="Blanc-Mathieu R."/>
            <person name="Endo H."/>
            <person name="Kuwata A."/>
            <person name="Ogata H."/>
        </authorList>
    </citation>
    <scope>NUCLEOTIDE SEQUENCE [LARGE SCALE GENOMIC DNA]</scope>
</reference>
<feature type="transmembrane region" description="Helical" evidence="1">
    <location>
        <begin position="117"/>
        <end position="136"/>
    </location>
</feature>
<name>A0ABQ6MTC5_9STRA</name>
<organism evidence="2 3">
    <name type="scientific">Tetraparma gracilis</name>
    <dbReference type="NCBI Taxonomy" id="2962635"/>
    <lineage>
        <taxon>Eukaryota</taxon>
        <taxon>Sar</taxon>
        <taxon>Stramenopiles</taxon>
        <taxon>Ochrophyta</taxon>
        <taxon>Bolidophyceae</taxon>
        <taxon>Parmales</taxon>
        <taxon>Triparmaceae</taxon>
        <taxon>Tetraparma</taxon>
    </lineage>
</organism>
<accession>A0ABQ6MTC5</accession>
<evidence type="ECO:0000256" key="1">
    <source>
        <dbReference type="SAM" id="Phobius"/>
    </source>
</evidence>
<feature type="transmembrane region" description="Helical" evidence="1">
    <location>
        <begin position="182"/>
        <end position="200"/>
    </location>
</feature>
<gene>
    <name evidence="2" type="ORF">TeGR_g12235</name>
</gene>
<comment type="caution">
    <text evidence="2">The sequence shown here is derived from an EMBL/GenBank/DDBJ whole genome shotgun (WGS) entry which is preliminary data.</text>
</comment>
<protein>
    <recommendedName>
        <fullName evidence="4">Odorant receptor</fullName>
    </recommendedName>
</protein>
<evidence type="ECO:0000313" key="3">
    <source>
        <dbReference type="Proteomes" id="UP001165060"/>
    </source>
</evidence>
<feature type="transmembrane region" description="Helical" evidence="1">
    <location>
        <begin position="220"/>
        <end position="238"/>
    </location>
</feature>
<evidence type="ECO:0008006" key="4">
    <source>
        <dbReference type="Google" id="ProtNLM"/>
    </source>
</evidence>
<keyword evidence="1" id="KW-0812">Transmembrane</keyword>
<dbReference type="EMBL" id="BRYB01004484">
    <property type="protein sequence ID" value="GMI31881.1"/>
    <property type="molecule type" value="Genomic_DNA"/>
</dbReference>
<proteinExistence type="predicted"/>
<evidence type="ECO:0000313" key="2">
    <source>
        <dbReference type="EMBL" id="GMI31881.1"/>
    </source>
</evidence>